<dbReference type="SUPFAM" id="SSF55874">
    <property type="entry name" value="ATPase domain of HSP90 chaperone/DNA topoisomerase II/histidine kinase"/>
    <property type="match status" value="1"/>
</dbReference>
<proteinExistence type="predicted"/>
<feature type="transmembrane region" description="Helical" evidence="1">
    <location>
        <begin position="109"/>
        <end position="127"/>
    </location>
</feature>
<feature type="transmembrane region" description="Helical" evidence="1">
    <location>
        <begin position="174"/>
        <end position="194"/>
    </location>
</feature>
<feature type="domain" description="Sensor histidine kinase NatK-like C-terminal" evidence="2">
    <location>
        <begin position="313"/>
        <end position="399"/>
    </location>
</feature>
<evidence type="ECO:0000259" key="2">
    <source>
        <dbReference type="Pfam" id="PF14501"/>
    </source>
</evidence>
<reference evidence="3 4" key="1">
    <citation type="submission" date="2018-08" db="EMBL/GenBank/DDBJ databases">
        <title>A genome reference for cultivated species of the human gut microbiota.</title>
        <authorList>
            <person name="Zou Y."/>
            <person name="Xue W."/>
            <person name="Luo G."/>
        </authorList>
    </citation>
    <scope>NUCLEOTIDE SEQUENCE [LARGE SCALE GENOMIC DNA]</scope>
    <source>
        <strain evidence="3 4">AF18-16LB</strain>
    </source>
</reference>
<keyword evidence="1" id="KW-0472">Membrane</keyword>
<feature type="transmembrane region" description="Helical" evidence="1">
    <location>
        <begin position="147"/>
        <end position="168"/>
    </location>
</feature>
<dbReference type="InterPro" id="IPR036890">
    <property type="entry name" value="HATPase_C_sf"/>
</dbReference>
<dbReference type="GO" id="GO:0042802">
    <property type="term" value="F:identical protein binding"/>
    <property type="evidence" value="ECO:0007669"/>
    <property type="project" value="TreeGrafter"/>
</dbReference>
<feature type="transmembrane region" description="Helical" evidence="1">
    <location>
        <begin position="54"/>
        <end position="71"/>
    </location>
</feature>
<feature type="transmembrane region" description="Helical" evidence="1">
    <location>
        <begin position="6"/>
        <end position="22"/>
    </location>
</feature>
<dbReference type="Proteomes" id="UP000284296">
    <property type="component" value="Unassembled WGS sequence"/>
</dbReference>
<feature type="transmembrane region" description="Helical" evidence="1">
    <location>
        <begin position="83"/>
        <end position="103"/>
    </location>
</feature>
<protein>
    <submittedName>
        <fullName evidence="3">GHKL domain-containing protein</fullName>
    </submittedName>
</protein>
<evidence type="ECO:0000313" key="3">
    <source>
        <dbReference type="EMBL" id="RGT79271.1"/>
    </source>
</evidence>
<dbReference type="EMBL" id="QRXG01000029">
    <property type="protein sequence ID" value="RGT79271.1"/>
    <property type="molecule type" value="Genomic_DNA"/>
</dbReference>
<name>A0A412Q0Q6_9FIRM</name>
<accession>A0A412Q0Q6</accession>
<keyword evidence="1" id="KW-1133">Transmembrane helix</keyword>
<dbReference type="PANTHER" id="PTHR40448:SF1">
    <property type="entry name" value="TWO-COMPONENT SENSOR HISTIDINE KINASE"/>
    <property type="match status" value="1"/>
</dbReference>
<comment type="caution">
    <text evidence="3">The sequence shown here is derived from an EMBL/GenBank/DDBJ whole genome shotgun (WGS) entry which is preliminary data.</text>
</comment>
<keyword evidence="1" id="KW-0812">Transmembrane</keyword>
<feature type="transmembrane region" description="Helical" evidence="1">
    <location>
        <begin position="29"/>
        <end position="48"/>
    </location>
</feature>
<organism evidence="3 4">
    <name type="scientific">Agathobacter rectalis</name>
    <dbReference type="NCBI Taxonomy" id="39491"/>
    <lineage>
        <taxon>Bacteria</taxon>
        <taxon>Bacillati</taxon>
        <taxon>Bacillota</taxon>
        <taxon>Clostridia</taxon>
        <taxon>Lachnospirales</taxon>
        <taxon>Lachnospiraceae</taxon>
        <taxon>Agathobacter</taxon>
    </lineage>
</organism>
<dbReference type="Pfam" id="PF14501">
    <property type="entry name" value="HATPase_c_5"/>
    <property type="match status" value="1"/>
</dbReference>
<sequence length="425" mass="50094">MLEKFVFLTEVIAIIIAAYRIFGRKFCISIEFIVYTIISLLVKDTIIFLKIEKASFFIFVCLFFFFCKTVFKKTIVQTGIGIVLLYMVVTLCQVMCLIITYILVPDNEAIRTVCVNIEVLLLTIFLLPKLRVHKMLSHIKIKNQYTILFFCLIGSIVFFILIQSKWLNGIRVDWFIGLVPMAIVLLIIFGKWNYSQRTIEQMQIEKECTVRMQYKFDNLLNGVRIRQHELKNHITAILSTHYTYKTYEQLVKAQEEYCVKLQNENKYNRLLFIENNILAGFLYERFQEIENSGIKVEYKVNGDLKNMVLPTYHLIEIIGTLINNAIEASAYDGDKEIYIEIREDETSVYFVIRNTYRYVPYSEIEQWFQMDYSSKGPGRGIGLFHIKTLCEEWNVDVLCENVFIKDKNWVQFTIGLKKHKMDSQE</sequence>
<dbReference type="Gene3D" id="3.30.565.10">
    <property type="entry name" value="Histidine kinase-like ATPase, C-terminal domain"/>
    <property type="match status" value="1"/>
</dbReference>
<dbReference type="InterPro" id="IPR032834">
    <property type="entry name" value="NatK-like_C"/>
</dbReference>
<dbReference type="AlphaFoldDB" id="A0A412Q0Q6"/>
<evidence type="ECO:0000256" key="1">
    <source>
        <dbReference type="SAM" id="Phobius"/>
    </source>
</evidence>
<dbReference type="RefSeq" id="WP_118004706.1">
    <property type="nucleotide sequence ID" value="NZ_QRXF01000029.1"/>
</dbReference>
<gene>
    <name evidence="3" type="ORF">DWX06_13290</name>
</gene>
<dbReference type="PANTHER" id="PTHR40448">
    <property type="entry name" value="TWO-COMPONENT SENSOR HISTIDINE KINASE"/>
    <property type="match status" value="1"/>
</dbReference>
<evidence type="ECO:0000313" key="4">
    <source>
        <dbReference type="Proteomes" id="UP000284296"/>
    </source>
</evidence>